<dbReference type="AlphaFoldDB" id="A0AAE3H7H7"/>
<sequence length="375" mass="42137">MTPETKYDLAITGGGLAGLSLAILQAKAGKSVVLFEKNTYPFHRVCGEYISLESWDFLESLGLPLSQMNLPIIKNLQVTSPSGTSLEAPLDLGGFGISRYKLDFELAKIAKNLGVKVLESTKVNDIRKTETQFEVYTEKEVYLSKMAVGSFGKRSNLDVDWKRPFITKNRTSLNQYVGVKYHIKTDFPKDKIALHNFSDGYCGISAIEDDLYCLCYMTTKANLKKSDNSIALMEDKILSKNPFLREIFKNSEKVWPQPEVISQISFEKKGQFEKEIPLLGDASGMIAPLCGNGMSMAFHGAYLLNDLLESVENLQENYPKRWNHEFSTRLQVGRTVQSLFGNPVMTDILIRSMKFAPSFLQLIIKNTHGKKIGKI</sequence>
<reference evidence="3 4" key="1">
    <citation type="submission" date="2018-11" db="EMBL/GenBank/DDBJ databases">
        <title>Novel bacteria species description.</title>
        <authorList>
            <person name="Han J.-H."/>
        </authorList>
    </citation>
    <scope>NUCLEOTIDE SEQUENCE [LARGE SCALE GENOMIC DNA]</scope>
    <source>
        <strain evidence="3 4">KCTC23259</strain>
    </source>
</reference>
<name>A0AAE3H7H7_9BACT</name>
<evidence type="ECO:0000313" key="4">
    <source>
        <dbReference type="Proteomes" id="UP001204144"/>
    </source>
</evidence>
<accession>A0AAE3H7H7</accession>
<evidence type="ECO:0000259" key="2">
    <source>
        <dbReference type="Pfam" id="PF08491"/>
    </source>
</evidence>
<dbReference type="Proteomes" id="UP001204144">
    <property type="component" value="Unassembled WGS sequence"/>
</dbReference>
<gene>
    <name evidence="3" type="ORF">EGI31_23345</name>
</gene>
<dbReference type="GO" id="GO:0071949">
    <property type="term" value="F:FAD binding"/>
    <property type="evidence" value="ECO:0007669"/>
    <property type="project" value="InterPro"/>
</dbReference>
<dbReference type="GO" id="GO:0004506">
    <property type="term" value="F:squalene monooxygenase activity"/>
    <property type="evidence" value="ECO:0007669"/>
    <property type="project" value="InterPro"/>
</dbReference>
<dbReference type="Gene3D" id="3.50.50.60">
    <property type="entry name" value="FAD/NAD(P)-binding domain"/>
    <property type="match status" value="1"/>
</dbReference>
<dbReference type="PRINTS" id="PR00420">
    <property type="entry name" value="RNGMNOXGNASE"/>
</dbReference>
<dbReference type="Pfam" id="PF08491">
    <property type="entry name" value="SE"/>
    <property type="match status" value="1"/>
</dbReference>
<organism evidence="3 4">
    <name type="scientific">Lacihabitans soyangensis</name>
    <dbReference type="NCBI Taxonomy" id="869394"/>
    <lineage>
        <taxon>Bacteria</taxon>
        <taxon>Pseudomonadati</taxon>
        <taxon>Bacteroidota</taxon>
        <taxon>Cytophagia</taxon>
        <taxon>Cytophagales</taxon>
        <taxon>Leadbetterellaceae</taxon>
        <taxon>Lacihabitans</taxon>
    </lineage>
</organism>
<protein>
    <submittedName>
        <fullName evidence="3">Pyridine nucleotide-disulfide oxidoreductase</fullName>
    </submittedName>
</protein>
<dbReference type="InterPro" id="IPR036188">
    <property type="entry name" value="FAD/NAD-bd_sf"/>
</dbReference>
<dbReference type="InterPro" id="IPR002938">
    <property type="entry name" value="FAD-bd"/>
</dbReference>
<feature type="domain" description="FAD-binding" evidence="1">
    <location>
        <begin position="7"/>
        <end position="77"/>
    </location>
</feature>
<feature type="domain" description="Squalene epoxidase" evidence="2">
    <location>
        <begin position="259"/>
        <end position="317"/>
    </location>
</feature>
<dbReference type="InterPro" id="IPR013698">
    <property type="entry name" value="Squalene_epoxidase"/>
</dbReference>
<dbReference type="PANTHER" id="PTHR42685:SF22">
    <property type="entry name" value="CONDITIONED MEDIUM FACTOR RECEPTOR 1"/>
    <property type="match status" value="1"/>
</dbReference>
<dbReference type="InterPro" id="IPR050407">
    <property type="entry name" value="Geranylgeranyl_reductase"/>
</dbReference>
<dbReference type="RefSeq" id="WP_255039586.1">
    <property type="nucleotide sequence ID" value="NZ_RJUF01000194.1"/>
</dbReference>
<dbReference type="SUPFAM" id="SSF51905">
    <property type="entry name" value="FAD/NAD(P)-binding domain"/>
    <property type="match status" value="1"/>
</dbReference>
<dbReference type="PANTHER" id="PTHR42685">
    <property type="entry name" value="GERANYLGERANYL DIPHOSPHATE REDUCTASE"/>
    <property type="match status" value="1"/>
</dbReference>
<comment type="caution">
    <text evidence="3">The sequence shown here is derived from an EMBL/GenBank/DDBJ whole genome shotgun (WGS) entry which is preliminary data.</text>
</comment>
<proteinExistence type="predicted"/>
<dbReference type="GO" id="GO:0016020">
    <property type="term" value="C:membrane"/>
    <property type="evidence" value="ECO:0007669"/>
    <property type="project" value="InterPro"/>
</dbReference>
<dbReference type="EMBL" id="RJUF01000194">
    <property type="protein sequence ID" value="MCP9765882.1"/>
    <property type="molecule type" value="Genomic_DNA"/>
</dbReference>
<keyword evidence="4" id="KW-1185">Reference proteome</keyword>
<evidence type="ECO:0000259" key="1">
    <source>
        <dbReference type="Pfam" id="PF01494"/>
    </source>
</evidence>
<dbReference type="Pfam" id="PF01494">
    <property type="entry name" value="FAD_binding_3"/>
    <property type="match status" value="1"/>
</dbReference>
<evidence type="ECO:0000313" key="3">
    <source>
        <dbReference type="EMBL" id="MCP9765882.1"/>
    </source>
</evidence>